<evidence type="ECO:0000256" key="6">
    <source>
        <dbReference type="SAM" id="Phobius"/>
    </source>
</evidence>
<dbReference type="GO" id="GO:0005102">
    <property type="term" value="F:signaling receptor binding"/>
    <property type="evidence" value="ECO:0000318"/>
    <property type="project" value="GO_Central"/>
</dbReference>
<accession>A0A803SYI0</accession>
<dbReference type="GO" id="GO:0016020">
    <property type="term" value="C:membrane"/>
    <property type="evidence" value="ECO:0007669"/>
    <property type="project" value="UniProtKB-SubCell"/>
</dbReference>
<dbReference type="Pfam" id="PF03311">
    <property type="entry name" value="Cornichon"/>
    <property type="match status" value="2"/>
</dbReference>
<reference evidence="7" key="1">
    <citation type="submission" date="2009-12" db="EMBL/GenBank/DDBJ databases">
        <title>The Genome Sequence of Anolis carolinensis (Green Anole Lizard).</title>
        <authorList>
            <consortium name="The Genome Sequencing Platform"/>
            <person name="Di Palma F."/>
            <person name="Alfoldi J."/>
            <person name="Heiman D."/>
            <person name="Young S."/>
            <person name="Grabherr M."/>
            <person name="Johnson J."/>
            <person name="Lander E.S."/>
            <person name="Lindblad-Toh K."/>
        </authorList>
    </citation>
    <scope>NUCLEOTIDE SEQUENCE [LARGE SCALE GENOMIC DNA]</scope>
    <source>
        <strain evidence="7">JBL SC #1</strain>
    </source>
</reference>
<evidence type="ECO:0000256" key="5">
    <source>
        <dbReference type="ARBA" id="ARBA00023136"/>
    </source>
</evidence>
<keyword evidence="5 6" id="KW-0472">Membrane</keyword>
<proteinExistence type="inferred from homology"/>
<protein>
    <submittedName>
        <fullName evidence="7">Cornichon family member 1</fullName>
    </submittedName>
</protein>
<dbReference type="SMART" id="SM01398">
    <property type="entry name" value="Cornichon"/>
    <property type="match status" value="1"/>
</dbReference>
<dbReference type="Ensembl" id="ENSACAT00000040284.1">
    <property type="protein sequence ID" value="ENSACAP00000028020.1"/>
    <property type="gene ID" value="ENSACAG00000016585.4"/>
</dbReference>
<dbReference type="Bgee" id="ENSACAG00000016585">
    <property type="expression patterns" value="Expressed in heart and 13 other cell types or tissues"/>
</dbReference>
<keyword evidence="4 6" id="KW-1133">Transmembrane helix</keyword>
<name>A0A803SYI0_ANOCA</name>
<comment type="similarity">
    <text evidence="2">Belongs to the cornichon family.</text>
</comment>
<reference evidence="7" key="2">
    <citation type="submission" date="2025-08" db="UniProtKB">
        <authorList>
            <consortium name="Ensembl"/>
        </authorList>
    </citation>
    <scope>IDENTIFICATION</scope>
</reference>
<dbReference type="GO" id="GO:0016192">
    <property type="term" value="P:vesicle-mediated transport"/>
    <property type="evidence" value="ECO:0007669"/>
    <property type="project" value="InterPro"/>
</dbReference>
<dbReference type="InterPro" id="IPR033466">
    <property type="entry name" value="Cornichon_conserved"/>
</dbReference>
<dbReference type="PROSITE" id="PS01340">
    <property type="entry name" value="CORNICHON"/>
    <property type="match status" value="1"/>
</dbReference>
<sequence>MRLRTPFSSPAGGLPPSADSDRCGASLLLRLRSVPFRLGAYVYTITLCSAAIPPSVGRGRCGVPTALAQCRLSLLRGPGTNRGFSLARCSFFLPGVLRAPPPPPVSPQLSAAAAIMAFTFAAFCYMLALLLTAALIFFAIWHIIAFDELKTDYKNPIDQCNTLNPTVEKVKKIKRVKIALKLVLPEYLIHAFFCVMFLCATEWLTLGLNMPLLAYHIWRYMSRPVMSGPGLYDPTTIMNADILAYCQKEGWCKLAFYLLSFFYYLYG</sequence>
<keyword evidence="3 6" id="KW-0812">Transmembrane</keyword>
<reference evidence="7" key="3">
    <citation type="submission" date="2025-09" db="UniProtKB">
        <authorList>
            <consortium name="Ensembl"/>
        </authorList>
    </citation>
    <scope>IDENTIFICATION</scope>
</reference>
<dbReference type="FunCoup" id="A0A803SYI0">
    <property type="interactions" value="437"/>
</dbReference>
<evidence type="ECO:0000256" key="4">
    <source>
        <dbReference type="ARBA" id="ARBA00022989"/>
    </source>
</evidence>
<feature type="transmembrane region" description="Helical" evidence="6">
    <location>
        <begin position="187"/>
        <end position="213"/>
    </location>
</feature>
<dbReference type="InParanoid" id="A0A803SYI0"/>
<comment type="subcellular location">
    <subcellularLocation>
        <location evidence="1">Membrane</location>
        <topology evidence="1">Multi-pass membrane protein</topology>
    </subcellularLocation>
</comment>
<dbReference type="Proteomes" id="UP000001646">
    <property type="component" value="Unplaced"/>
</dbReference>
<dbReference type="PANTHER" id="PTHR12290">
    <property type="entry name" value="CORNICHON-RELATED"/>
    <property type="match status" value="1"/>
</dbReference>
<dbReference type="InterPro" id="IPR003377">
    <property type="entry name" value="Cornichon"/>
</dbReference>
<evidence type="ECO:0000256" key="2">
    <source>
        <dbReference type="ARBA" id="ARBA00010095"/>
    </source>
</evidence>
<feature type="transmembrane region" description="Helical" evidence="6">
    <location>
        <begin position="111"/>
        <end position="144"/>
    </location>
</feature>
<keyword evidence="8" id="KW-1185">Reference proteome</keyword>
<gene>
    <name evidence="7" type="primary">CNIH1</name>
</gene>
<dbReference type="GeneTree" id="ENSGT00950000182834"/>
<organism evidence="7 8">
    <name type="scientific">Anolis carolinensis</name>
    <name type="common">Green anole</name>
    <name type="synonym">American chameleon</name>
    <dbReference type="NCBI Taxonomy" id="28377"/>
    <lineage>
        <taxon>Eukaryota</taxon>
        <taxon>Metazoa</taxon>
        <taxon>Chordata</taxon>
        <taxon>Craniata</taxon>
        <taxon>Vertebrata</taxon>
        <taxon>Euteleostomi</taxon>
        <taxon>Lepidosauria</taxon>
        <taxon>Squamata</taxon>
        <taxon>Bifurcata</taxon>
        <taxon>Unidentata</taxon>
        <taxon>Episquamata</taxon>
        <taxon>Toxicofera</taxon>
        <taxon>Iguania</taxon>
        <taxon>Dactyloidae</taxon>
        <taxon>Anolis</taxon>
    </lineage>
</organism>
<evidence type="ECO:0000256" key="3">
    <source>
        <dbReference type="ARBA" id="ARBA00022692"/>
    </source>
</evidence>
<evidence type="ECO:0000313" key="8">
    <source>
        <dbReference type="Proteomes" id="UP000001646"/>
    </source>
</evidence>
<evidence type="ECO:0000256" key="1">
    <source>
        <dbReference type="ARBA" id="ARBA00004141"/>
    </source>
</evidence>
<dbReference type="AlphaFoldDB" id="A0A803SYI0"/>
<evidence type="ECO:0000313" key="7">
    <source>
        <dbReference type="Ensembl" id="ENSACAP00000028020.1"/>
    </source>
</evidence>